<dbReference type="Gene3D" id="3.30.750.24">
    <property type="entry name" value="STAS domain"/>
    <property type="match status" value="1"/>
</dbReference>
<organism evidence="7 8">
    <name type="scientific">Plantactinospora siamensis</name>
    <dbReference type="NCBI Taxonomy" id="555372"/>
    <lineage>
        <taxon>Bacteria</taxon>
        <taxon>Bacillati</taxon>
        <taxon>Actinomycetota</taxon>
        <taxon>Actinomycetes</taxon>
        <taxon>Micromonosporales</taxon>
        <taxon>Micromonosporaceae</taxon>
        <taxon>Plantactinospora</taxon>
    </lineage>
</organism>
<dbReference type="InterPro" id="IPR007630">
    <property type="entry name" value="RNA_pol_sigma70_r4"/>
</dbReference>
<comment type="caution">
    <text evidence="7">The sequence shown here is derived from an EMBL/GenBank/DDBJ whole genome shotgun (WGS) entry which is preliminary data.</text>
</comment>
<dbReference type="NCBIfam" id="TIGR02937">
    <property type="entry name" value="sigma70-ECF"/>
    <property type="match status" value="1"/>
</dbReference>
<keyword evidence="8" id="KW-1185">Reference proteome</keyword>
<dbReference type="PANTHER" id="PTHR30385:SF4">
    <property type="entry name" value="RNA POLYMERASE SIGMA-E FACTOR"/>
    <property type="match status" value="1"/>
</dbReference>
<sequence>MIRHPTAVTATPGTPGDQANLDLLAANYAAEVIGLPEGSAERIAYRNRLVGAALPFATRLARRYAGRGEPLDDLEQVARLALVKSADRYDPERGPFTGFAAVTIAGELRRHFRDRTWGVHVPRRMQELSMQVVRADNDLTAELRRKPTVPEIAHRTGHTAAEIATARETAAAYSALSLNAPRHDEPGSELGDEISGQDTGMESVEDRLTVSALLCRLPARERQILAMRFYGNRTQQEIAQEIGISQMHVSRLLSRALTWLRQAMLSDTPEPWHGGGPTPDDNRLLIQHYRAGQVLRLEIAGEIDRDTAGQLRDALLDALRQPVQQVELAVRRVPFIDAAGLSTLLFGHEAGRGAGVRLRVTGVQPYVERALRTAAMGFLLDAAA</sequence>
<dbReference type="SUPFAM" id="SSF88946">
    <property type="entry name" value="Sigma2 domain of RNA polymerase sigma factors"/>
    <property type="match status" value="1"/>
</dbReference>
<dbReference type="InterPro" id="IPR002645">
    <property type="entry name" value="STAS_dom"/>
</dbReference>
<dbReference type="InterPro" id="IPR007624">
    <property type="entry name" value="RNA_pol_sigma70_r3"/>
</dbReference>
<dbReference type="Pfam" id="PF04539">
    <property type="entry name" value="Sigma70_r3"/>
    <property type="match status" value="1"/>
</dbReference>
<dbReference type="SUPFAM" id="SSF88659">
    <property type="entry name" value="Sigma3 and sigma4 domains of RNA polymerase sigma factors"/>
    <property type="match status" value="2"/>
</dbReference>
<dbReference type="InterPro" id="IPR013325">
    <property type="entry name" value="RNA_pol_sigma_r2"/>
</dbReference>
<dbReference type="PRINTS" id="PR00046">
    <property type="entry name" value="SIGMA70FCT"/>
</dbReference>
<gene>
    <name evidence="7" type="ORF">ACFFHU_14690</name>
</gene>
<evidence type="ECO:0000259" key="6">
    <source>
        <dbReference type="PROSITE" id="PS50801"/>
    </source>
</evidence>
<dbReference type="InterPro" id="IPR058548">
    <property type="entry name" value="MlaB-like_STAS"/>
</dbReference>
<accession>A0ABV6NX81</accession>
<dbReference type="PROSITE" id="PS50801">
    <property type="entry name" value="STAS"/>
    <property type="match status" value="1"/>
</dbReference>
<keyword evidence="1" id="KW-0805">Transcription regulation</keyword>
<dbReference type="InterPro" id="IPR036513">
    <property type="entry name" value="STAS_dom_sf"/>
</dbReference>
<dbReference type="Gene3D" id="1.20.120.1810">
    <property type="match status" value="1"/>
</dbReference>
<keyword evidence="2" id="KW-0731">Sigma factor</keyword>
<evidence type="ECO:0000256" key="4">
    <source>
        <dbReference type="ARBA" id="ARBA00023163"/>
    </source>
</evidence>
<dbReference type="NCBIfam" id="TIGR02980">
    <property type="entry name" value="SigBFG"/>
    <property type="match status" value="1"/>
</dbReference>
<dbReference type="Pfam" id="PF13466">
    <property type="entry name" value="STAS_2"/>
    <property type="match status" value="1"/>
</dbReference>
<dbReference type="InterPro" id="IPR014322">
    <property type="entry name" value="RNA_pol_sigma-B/F/G"/>
</dbReference>
<evidence type="ECO:0000256" key="2">
    <source>
        <dbReference type="ARBA" id="ARBA00023082"/>
    </source>
</evidence>
<dbReference type="Pfam" id="PF04542">
    <property type="entry name" value="Sigma70_r2"/>
    <property type="match status" value="1"/>
</dbReference>
<dbReference type="Pfam" id="PF04545">
    <property type="entry name" value="Sigma70_r4"/>
    <property type="match status" value="1"/>
</dbReference>
<feature type="domain" description="STAS" evidence="6">
    <location>
        <begin position="294"/>
        <end position="384"/>
    </location>
</feature>
<reference evidence="7 8" key="1">
    <citation type="submission" date="2024-09" db="EMBL/GenBank/DDBJ databases">
        <authorList>
            <person name="Sun Q."/>
            <person name="Mori K."/>
        </authorList>
    </citation>
    <scope>NUCLEOTIDE SEQUENCE [LARGE SCALE GENOMIC DNA]</scope>
    <source>
        <strain evidence="7 8">TBRC 2205</strain>
    </source>
</reference>
<dbReference type="EMBL" id="JBHLUE010000011">
    <property type="protein sequence ID" value="MFC0565377.1"/>
    <property type="molecule type" value="Genomic_DNA"/>
</dbReference>
<keyword evidence="3" id="KW-0238">DNA-binding</keyword>
<feature type="region of interest" description="Disordered" evidence="5">
    <location>
        <begin position="180"/>
        <end position="200"/>
    </location>
</feature>
<evidence type="ECO:0000256" key="1">
    <source>
        <dbReference type="ARBA" id="ARBA00023015"/>
    </source>
</evidence>
<dbReference type="CDD" id="cd07043">
    <property type="entry name" value="STAS_anti-anti-sigma_factors"/>
    <property type="match status" value="1"/>
</dbReference>
<dbReference type="RefSeq" id="WP_377339134.1">
    <property type="nucleotide sequence ID" value="NZ_JBHLUE010000011.1"/>
</dbReference>
<dbReference type="InterPro" id="IPR013324">
    <property type="entry name" value="RNA_pol_sigma_r3/r4-like"/>
</dbReference>
<protein>
    <submittedName>
        <fullName evidence="7">SigB/SigF/SigG family RNA polymerase sigma factor</fullName>
    </submittedName>
</protein>
<name>A0ABV6NX81_9ACTN</name>
<evidence type="ECO:0000313" key="8">
    <source>
        <dbReference type="Proteomes" id="UP001589894"/>
    </source>
</evidence>
<dbReference type="InterPro" id="IPR036388">
    <property type="entry name" value="WH-like_DNA-bd_sf"/>
</dbReference>
<evidence type="ECO:0000313" key="7">
    <source>
        <dbReference type="EMBL" id="MFC0565377.1"/>
    </source>
</evidence>
<evidence type="ECO:0000256" key="5">
    <source>
        <dbReference type="SAM" id="MobiDB-lite"/>
    </source>
</evidence>
<dbReference type="Proteomes" id="UP001589894">
    <property type="component" value="Unassembled WGS sequence"/>
</dbReference>
<dbReference type="InterPro" id="IPR007627">
    <property type="entry name" value="RNA_pol_sigma70_r2"/>
</dbReference>
<dbReference type="Gene3D" id="1.10.10.10">
    <property type="entry name" value="Winged helix-like DNA-binding domain superfamily/Winged helix DNA-binding domain"/>
    <property type="match status" value="2"/>
</dbReference>
<dbReference type="InterPro" id="IPR014284">
    <property type="entry name" value="RNA_pol_sigma-70_dom"/>
</dbReference>
<keyword evidence="4" id="KW-0804">Transcription</keyword>
<dbReference type="InterPro" id="IPR000943">
    <property type="entry name" value="RNA_pol_sigma70"/>
</dbReference>
<proteinExistence type="predicted"/>
<dbReference type="SUPFAM" id="SSF52091">
    <property type="entry name" value="SpoIIaa-like"/>
    <property type="match status" value="1"/>
</dbReference>
<evidence type="ECO:0000256" key="3">
    <source>
        <dbReference type="ARBA" id="ARBA00023125"/>
    </source>
</evidence>
<dbReference type="PANTHER" id="PTHR30385">
    <property type="entry name" value="SIGMA FACTOR F FLAGELLAR"/>
    <property type="match status" value="1"/>
</dbReference>
<dbReference type="CDD" id="cd06171">
    <property type="entry name" value="Sigma70_r4"/>
    <property type="match status" value="1"/>
</dbReference>